<name>A0A6P6BQQ3_PTEVA</name>
<evidence type="ECO:0000313" key="3">
    <source>
        <dbReference type="Proteomes" id="UP000515202"/>
    </source>
</evidence>
<dbReference type="AlphaFoldDB" id="A0A6P6BQQ3"/>
<protein>
    <submittedName>
        <fullName evidence="4">Fanconi anemia group M protein-like</fullName>
    </submittedName>
</protein>
<feature type="compositionally biased region" description="Basic and acidic residues" evidence="1">
    <location>
        <begin position="97"/>
        <end position="110"/>
    </location>
</feature>
<reference evidence="4" key="1">
    <citation type="submission" date="2025-08" db="UniProtKB">
        <authorList>
            <consortium name="RefSeq"/>
        </authorList>
    </citation>
    <scope>IDENTIFICATION</scope>
    <source>
        <tissue evidence="4">Kidney</tissue>
    </source>
</reference>
<dbReference type="InterPro" id="IPR031879">
    <property type="entry name" value="FANCM-MHF-bd"/>
</dbReference>
<sequence length="567" mass="63588">MQMIEGMRHEEGECSYELEIKSYLQMEDVHLTFSDSRSKYNHLANGTFTSNKKSSFTKNTNQGSSLSVTESDEECAEIFKQTHIKPTKIVSLKKKSSKEPKKNQPKKENNDIVMDSLDTDGNSTVENIFRVDLNDKRASDTDEVAAICTVSENVNQPCGLLTEYQFTNKSASSFAGNFLDSGYNSFSDEKSVLSSLFLPFEEELCRARTDDQFYCHSLTKEVLTNVERFLSHSPPPLSGLSNLEFDIAKGSALENLLYLPYTEYLQNDKTTCLIPHSAINSQQNLELNSIKFINHPEKSCLYSKTNDKISDEPSFCDYDDKVCKDTKNEKLVSNNHTQINIGPPKYFVENNRSVDNNGLPTLLTDQDESLLLFEDDVSLSPSNSKCKSLCLSDKIGISEMTLVSQFLISDELLLDNNSEPQDQIICDTNYWKSHGDLTGVGEEKLKNDEYVFDCSKNLFSVTFDLGFCSPDSDDEIVEHASATNKNKFLDDPSERCFVIKEISDANYVSNQSVIPGDHADSSTSKTIIIPSSEDKQSSTSAHFPLSTAKNKQFMSPGYTQFFLPVGE</sequence>
<proteinExistence type="predicted"/>
<evidence type="ECO:0000256" key="1">
    <source>
        <dbReference type="SAM" id="MobiDB-lite"/>
    </source>
</evidence>
<dbReference type="KEGG" id="pvp:111730352"/>
<feature type="non-terminal residue" evidence="4">
    <location>
        <position position="567"/>
    </location>
</feature>
<feature type="region of interest" description="Disordered" evidence="1">
    <location>
        <begin position="90"/>
        <end position="117"/>
    </location>
</feature>
<dbReference type="Pfam" id="PF16783">
    <property type="entry name" value="FANCM-MHF_bd"/>
    <property type="match status" value="1"/>
</dbReference>
<dbReference type="GeneID" id="111730352"/>
<organism evidence="3 4">
    <name type="scientific">Pteropus vampyrus</name>
    <name type="common">Large flying fox</name>
    <dbReference type="NCBI Taxonomy" id="132908"/>
    <lineage>
        <taxon>Eukaryota</taxon>
        <taxon>Metazoa</taxon>
        <taxon>Chordata</taxon>
        <taxon>Craniata</taxon>
        <taxon>Vertebrata</taxon>
        <taxon>Euteleostomi</taxon>
        <taxon>Mammalia</taxon>
        <taxon>Eutheria</taxon>
        <taxon>Laurasiatheria</taxon>
        <taxon>Chiroptera</taxon>
        <taxon>Yinpterochiroptera</taxon>
        <taxon>Pteropodoidea</taxon>
        <taxon>Pteropodidae</taxon>
        <taxon>Pteropodinae</taxon>
        <taxon>Pteropus</taxon>
    </lineage>
</organism>
<evidence type="ECO:0000313" key="4">
    <source>
        <dbReference type="RefSeq" id="XP_023377382.1"/>
    </source>
</evidence>
<dbReference type="Proteomes" id="UP000515202">
    <property type="component" value="Unplaced"/>
</dbReference>
<keyword evidence="3" id="KW-1185">Reference proteome</keyword>
<dbReference type="OrthoDB" id="6513042at2759"/>
<feature type="domain" description="Fanconi anemia group M protein MHF binding" evidence="2">
    <location>
        <begin position="1"/>
        <end position="29"/>
    </location>
</feature>
<gene>
    <name evidence="4" type="primary">LOC111730352</name>
</gene>
<dbReference type="RefSeq" id="XP_023377382.1">
    <property type="nucleotide sequence ID" value="XM_023521614.1"/>
</dbReference>
<evidence type="ECO:0000259" key="2">
    <source>
        <dbReference type="Pfam" id="PF16783"/>
    </source>
</evidence>
<accession>A0A6P6BQQ3</accession>